<dbReference type="Pfam" id="PF21348">
    <property type="entry name" value="RGL11_C"/>
    <property type="match status" value="1"/>
</dbReference>
<keyword evidence="1" id="KW-0732">Signal</keyword>
<dbReference type="InterPro" id="IPR022409">
    <property type="entry name" value="PKD/Chitinase_dom"/>
</dbReference>
<feature type="domain" description="Dystroglycan-type cadherin-like" evidence="3">
    <location>
        <begin position="734"/>
        <end position="828"/>
    </location>
</feature>
<dbReference type="SUPFAM" id="SSF49313">
    <property type="entry name" value="Cadherin-like"/>
    <property type="match status" value="2"/>
</dbReference>
<dbReference type="NCBIfam" id="TIGR04183">
    <property type="entry name" value="Por_Secre_tail"/>
    <property type="match status" value="1"/>
</dbReference>
<comment type="caution">
    <text evidence="4">The sequence shown here is derived from an EMBL/GenBank/DDBJ whole genome shotgun (WGS) entry which is preliminary data.</text>
</comment>
<dbReference type="SUPFAM" id="SSF69318">
    <property type="entry name" value="Integrin alpha N-terminal domain"/>
    <property type="match status" value="1"/>
</dbReference>
<feature type="chain" id="PRO_5047502685" evidence="1">
    <location>
        <begin position="23"/>
        <end position="1099"/>
    </location>
</feature>
<feature type="domain" description="PKD/Chitinase" evidence="2">
    <location>
        <begin position="913"/>
        <end position="1003"/>
    </location>
</feature>
<dbReference type="InterPro" id="IPR026444">
    <property type="entry name" value="Secre_tail"/>
</dbReference>
<dbReference type="PANTHER" id="PTHR43118">
    <property type="entry name" value="RHAMNOGALACTURONAN LYASE (EUROFUNG)"/>
    <property type="match status" value="1"/>
</dbReference>
<organism evidence="4 5">
    <name type="scientific">Spirosoma soli</name>
    <dbReference type="NCBI Taxonomy" id="1770529"/>
    <lineage>
        <taxon>Bacteria</taxon>
        <taxon>Pseudomonadati</taxon>
        <taxon>Bacteroidota</taxon>
        <taxon>Cytophagia</taxon>
        <taxon>Cytophagales</taxon>
        <taxon>Cytophagaceae</taxon>
        <taxon>Spirosoma</taxon>
    </lineage>
</organism>
<dbReference type="PANTHER" id="PTHR43118:SF1">
    <property type="entry name" value="RHAMNOGALACTURONAN LYASE (EUROFUNG)"/>
    <property type="match status" value="1"/>
</dbReference>
<dbReference type="InterPro" id="IPR028994">
    <property type="entry name" value="Integrin_alpha_N"/>
</dbReference>
<dbReference type="Gene3D" id="2.60.40.10">
    <property type="entry name" value="Immunoglobulins"/>
    <property type="match status" value="3"/>
</dbReference>
<name>A0ABW5LW39_9BACT</name>
<dbReference type="InterPro" id="IPR006644">
    <property type="entry name" value="Cadg"/>
</dbReference>
<feature type="domain" description="Dystroglycan-type cadherin-like" evidence="3">
    <location>
        <begin position="913"/>
        <end position="1007"/>
    </location>
</feature>
<feature type="signal peptide" evidence="1">
    <location>
        <begin position="1"/>
        <end position="22"/>
    </location>
</feature>
<dbReference type="InterPro" id="IPR049366">
    <property type="entry name" value="RGL11_C"/>
</dbReference>
<accession>A0ABW5LW39</accession>
<evidence type="ECO:0000256" key="1">
    <source>
        <dbReference type="SAM" id="SignalP"/>
    </source>
</evidence>
<dbReference type="InterPro" id="IPR015919">
    <property type="entry name" value="Cadherin-like_sf"/>
</dbReference>
<evidence type="ECO:0000259" key="3">
    <source>
        <dbReference type="SMART" id="SM00736"/>
    </source>
</evidence>
<dbReference type="Proteomes" id="UP001597469">
    <property type="component" value="Unassembled WGS sequence"/>
</dbReference>
<protein>
    <submittedName>
        <fullName evidence="4">Ig domain-containing protein</fullName>
    </submittedName>
</protein>
<evidence type="ECO:0000259" key="2">
    <source>
        <dbReference type="SMART" id="SM00089"/>
    </source>
</evidence>
<dbReference type="EMBL" id="JBHULN010000001">
    <property type="protein sequence ID" value="MFD2569028.1"/>
    <property type="molecule type" value="Genomic_DNA"/>
</dbReference>
<dbReference type="SMART" id="SM00736">
    <property type="entry name" value="CADG"/>
    <property type="match status" value="2"/>
</dbReference>
<gene>
    <name evidence="4" type="ORF">ACFSUS_00180</name>
</gene>
<dbReference type="SMART" id="SM00089">
    <property type="entry name" value="PKD"/>
    <property type="match status" value="2"/>
</dbReference>
<dbReference type="InterPro" id="IPR034641">
    <property type="entry name" value="RGL11"/>
</dbReference>
<evidence type="ECO:0000313" key="5">
    <source>
        <dbReference type="Proteomes" id="UP001597469"/>
    </source>
</evidence>
<feature type="domain" description="PKD/Chitinase" evidence="2">
    <location>
        <begin position="734"/>
        <end position="824"/>
    </location>
</feature>
<dbReference type="CDD" id="cd10318">
    <property type="entry name" value="RGL11"/>
    <property type="match status" value="1"/>
</dbReference>
<reference evidence="5" key="1">
    <citation type="journal article" date="2019" name="Int. J. Syst. Evol. Microbiol.">
        <title>The Global Catalogue of Microorganisms (GCM) 10K type strain sequencing project: providing services to taxonomists for standard genome sequencing and annotation.</title>
        <authorList>
            <consortium name="The Broad Institute Genomics Platform"/>
            <consortium name="The Broad Institute Genome Sequencing Center for Infectious Disease"/>
            <person name="Wu L."/>
            <person name="Ma J."/>
        </authorList>
    </citation>
    <scope>NUCLEOTIDE SEQUENCE [LARGE SCALE GENOMIC DNA]</scope>
    <source>
        <strain evidence="5">KCTC 42805</strain>
    </source>
</reference>
<dbReference type="InterPro" id="IPR013783">
    <property type="entry name" value="Ig-like_fold"/>
</dbReference>
<dbReference type="Pfam" id="PF18370">
    <property type="entry name" value="RGI_lyase"/>
    <property type="match status" value="1"/>
</dbReference>
<dbReference type="InterPro" id="IPR041624">
    <property type="entry name" value="RGI_lyase"/>
</dbReference>
<dbReference type="Pfam" id="PF05345">
    <property type="entry name" value="He_PIG"/>
    <property type="match status" value="2"/>
</dbReference>
<evidence type="ECO:0000313" key="4">
    <source>
        <dbReference type="EMBL" id="MFD2569028.1"/>
    </source>
</evidence>
<sequence>MKKQFLYCLLTGLLAFTGTLHAQRKMEMLGRGVVAVRTSPSQVYVGWRLLGTDPENVAFNVYRGATKLNATPITSSTNYIDQTSENGQYSVKPVINGAEQPASVPANVWSQNFLRVPIRRPAGGTAGAGLPGASSYTYNANDASVGDLDGDGEYEIVLKWDPSNSRDNASAGLSGPTIIDGYKMDGTFLWRINLGINIRSGAHYTQFMVADLDGDGKAEIACKTADGTVDGRGKVIGDATKDYRSLTVANDATPLGQQVAATSDAKFGKILAGPEYFTIFDGKTGAELATTTYIPSRDPLGGWGGVGGNGNSDATGNRADRFLAAVAYLDGQLPSVVMCRGYYGRSVLAAWDWRGGQLTSRWVFDSQNRANPFSGMGYHSLSVADVDKDGKDEIVYGSMVVDDNGQGLFSTGLRHGDAFHVSDLDPSTPDLEVWGVHENEVRIAGVDSAGTALYNARTGAIVFKGDLGRDVGRGMAADIDPRYLGAEVWGGSNGLQKITNGERISNAPSSTNFGVWWDGDLMRELLDGTVIDKWNHLSSNTTRLLQATGFGGASNNGTKANPSLSADLFGDWREEVIWRNTNNQELIIFTTTTPTADDVPRIYTLMHDPQYRMAIAWQNVGYNQPPHPSFYLGTGMNAPPKPNIALVTRPLEMLDPTYDCATGKLIFRTSGGDGSAVEYFAVGVTNWSTNANYTIAPWLRQEGQTLELKARQNGVEVSRSFKLSSCPAGNTAPYADLPIANQVANENQPFLFETPITTFADQEDNRSTLRFSLTGLPQGMTYAESSRIISGTPTQSGSFTLTLSATDPAGLVGNTTFLLTVNPANVGGQLAMLAPVYDCAIGKLTFRTSGGNGSAVEYFAVGLTNWTTNPTHTVDPWLRQEGQTLELKARQNGVEVGLNFTLTNCPAGNTGPYVTATIPDQTAGLNQSYSFVLPVYTFADQEDSRASLTFAVGGLPQGLEFNPATRLIFGTPTQTGTFPVVVTATDPGGLSASTTFQITVNSGGRQGIRTAEEPSGLWKATVYPNPVHDEVTVGIDGAQGQTVQLLLTDLNGKSVVTRSVEVLTNRHQERLPISQRATGLYLLKVSTARQMQTLKVIKQ</sequence>
<dbReference type="Pfam" id="PF18962">
    <property type="entry name" value="Por_Secre_tail"/>
    <property type="match status" value="1"/>
</dbReference>
<dbReference type="RefSeq" id="WP_381517388.1">
    <property type="nucleotide sequence ID" value="NZ_JBHULN010000001.1"/>
</dbReference>
<keyword evidence="5" id="KW-1185">Reference proteome</keyword>
<proteinExistence type="predicted"/>